<evidence type="ECO:0000256" key="1">
    <source>
        <dbReference type="ARBA" id="ARBA00004496"/>
    </source>
</evidence>
<dbReference type="Pfam" id="PF02863">
    <property type="entry name" value="Arg_repressor_C"/>
    <property type="match status" value="1"/>
</dbReference>
<evidence type="ECO:0000256" key="3">
    <source>
        <dbReference type="ARBA" id="ARBA00022490"/>
    </source>
</evidence>
<proteinExistence type="inferred from homology"/>
<dbReference type="OrthoDB" id="9807089at2"/>
<protein>
    <recommendedName>
        <fullName evidence="7 8">Arginine repressor</fullName>
    </recommendedName>
</protein>
<feature type="domain" description="Arginine repressor DNA-binding" evidence="9">
    <location>
        <begin position="1"/>
        <end position="67"/>
    </location>
</feature>
<sequence length="160" mass="17985">MKKQKRQEIIRELIRNNKIDTQEELSQRLLKVGVSTTQATLSRDIRELGIIKNRYDDGNFYALFEYDEVLDNPNFISANMDLVEVFSAYILSVSRAAFIIIVHTGLGEADLLANAIDGANKQEVLGTIAGADTLLITCRDEASAEKFEREMNDARTANRS</sequence>
<evidence type="ECO:0000256" key="7">
    <source>
        <dbReference type="HAMAP-Rule" id="MF_00173"/>
    </source>
</evidence>
<comment type="subcellular location">
    <subcellularLocation>
        <location evidence="1 7">Cytoplasm</location>
    </subcellularLocation>
</comment>
<keyword evidence="3 7" id="KW-0963">Cytoplasm</keyword>
<comment type="similarity">
    <text evidence="2 7">Belongs to the ArgR family.</text>
</comment>
<comment type="pathway">
    <text evidence="7">Amino-acid biosynthesis; L-arginine biosynthesis [regulation].</text>
</comment>
<dbReference type="EMBL" id="JXJX01000008">
    <property type="protein sequence ID" value="PCS06462.1"/>
    <property type="molecule type" value="Genomic_DNA"/>
</dbReference>
<dbReference type="UniPathway" id="UPA00068"/>
<dbReference type="GO" id="GO:0005737">
    <property type="term" value="C:cytoplasm"/>
    <property type="evidence" value="ECO:0007669"/>
    <property type="project" value="UniProtKB-SubCell"/>
</dbReference>
<keyword evidence="5 7" id="KW-0238">DNA-binding</keyword>
<dbReference type="AlphaFoldDB" id="A0A2A5RYZ5"/>
<evidence type="ECO:0000256" key="6">
    <source>
        <dbReference type="ARBA" id="ARBA00023163"/>
    </source>
</evidence>
<dbReference type="GO" id="GO:0003677">
    <property type="term" value="F:DNA binding"/>
    <property type="evidence" value="ECO:0007669"/>
    <property type="project" value="UniProtKB-KW"/>
</dbReference>
<evidence type="ECO:0000313" key="12">
    <source>
        <dbReference type="Proteomes" id="UP000242246"/>
    </source>
</evidence>
<evidence type="ECO:0000313" key="11">
    <source>
        <dbReference type="EMBL" id="PCS06462.1"/>
    </source>
</evidence>
<evidence type="ECO:0000256" key="4">
    <source>
        <dbReference type="ARBA" id="ARBA00023015"/>
    </source>
</evidence>
<evidence type="ECO:0000256" key="8">
    <source>
        <dbReference type="NCBIfam" id="TIGR01529"/>
    </source>
</evidence>
<dbReference type="Gene3D" id="1.10.10.10">
    <property type="entry name" value="Winged helix-like DNA-binding domain superfamily/Winged helix DNA-binding domain"/>
    <property type="match status" value="1"/>
</dbReference>
<accession>A0A2A5RYZ5</accession>
<comment type="function">
    <text evidence="7">Regulates arginine biosynthesis genes.</text>
</comment>
<name>A0A2A5RYZ5_9LACT</name>
<dbReference type="PANTHER" id="PTHR34471:SF1">
    <property type="entry name" value="ARGININE REPRESSOR"/>
    <property type="match status" value="1"/>
</dbReference>
<keyword evidence="4 7" id="KW-0805">Transcription regulation</keyword>
<evidence type="ECO:0000256" key="5">
    <source>
        <dbReference type="ARBA" id="ARBA00023125"/>
    </source>
</evidence>
<keyword evidence="7" id="KW-0678">Repressor</keyword>
<dbReference type="SUPFAM" id="SSF55252">
    <property type="entry name" value="C-terminal domain of arginine repressor"/>
    <property type="match status" value="1"/>
</dbReference>
<dbReference type="NCBIfam" id="TIGR01529">
    <property type="entry name" value="argR_whole"/>
    <property type="match status" value="1"/>
</dbReference>
<dbReference type="RefSeq" id="WP_068163008.1">
    <property type="nucleotide sequence ID" value="NZ_JXJX01000008.1"/>
</dbReference>
<dbReference type="HAMAP" id="MF_00173">
    <property type="entry name" value="Arg_repressor"/>
    <property type="match status" value="1"/>
</dbReference>
<dbReference type="InterPro" id="IPR001669">
    <property type="entry name" value="Arg_repress"/>
</dbReference>
<dbReference type="InterPro" id="IPR020899">
    <property type="entry name" value="Arg_repress_C"/>
</dbReference>
<dbReference type="GO" id="GO:0006526">
    <property type="term" value="P:L-arginine biosynthetic process"/>
    <property type="evidence" value="ECO:0007669"/>
    <property type="project" value="UniProtKB-UniPathway"/>
</dbReference>
<dbReference type="InterPro" id="IPR036390">
    <property type="entry name" value="WH_DNA-bd_sf"/>
</dbReference>
<dbReference type="STRING" id="1348632.GCA_001591745_01197"/>
<comment type="caution">
    <text evidence="11">The sequence shown here is derived from an EMBL/GenBank/DDBJ whole genome shotgun (WGS) entry which is preliminary data.</text>
</comment>
<gene>
    <name evidence="7" type="primary">argR</name>
    <name evidence="11" type="ORF">RU87_GL001671</name>
</gene>
<evidence type="ECO:0000256" key="2">
    <source>
        <dbReference type="ARBA" id="ARBA00008316"/>
    </source>
</evidence>
<keyword evidence="7" id="KW-0055">Arginine biosynthesis</keyword>
<organism evidence="11 12">
    <name type="scientific">Pseudolactococcus plantarum</name>
    <dbReference type="NCBI Taxonomy" id="1365"/>
    <lineage>
        <taxon>Bacteria</taxon>
        <taxon>Bacillati</taxon>
        <taxon>Bacillota</taxon>
        <taxon>Bacilli</taxon>
        <taxon>Lactobacillales</taxon>
        <taxon>Streptococcaceae</taxon>
        <taxon>Pseudolactococcus</taxon>
    </lineage>
</organism>
<dbReference type="InterPro" id="IPR036388">
    <property type="entry name" value="WH-like_DNA-bd_sf"/>
</dbReference>
<evidence type="ECO:0000259" key="10">
    <source>
        <dbReference type="Pfam" id="PF02863"/>
    </source>
</evidence>
<dbReference type="GO" id="GO:0034618">
    <property type="term" value="F:arginine binding"/>
    <property type="evidence" value="ECO:0007669"/>
    <property type="project" value="InterPro"/>
</dbReference>
<dbReference type="InterPro" id="IPR036251">
    <property type="entry name" value="Arg_repress_C_sf"/>
</dbReference>
<dbReference type="InterPro" id="IPR020900">
    <property type="entry name" value="Arg_repress_DNA-bd"/>
</dbReference>
<dbReference type="Pfam" id="PF01316">
    <property type="entry name" value="Arg_repressor"/>
    <property type="match status" value="1"/>
</dbReference>
<keyword evidence="12" id="KW-1185">Reference proteome</keyword>
<dbReference type="Proteomes" id="UP000242246">
    <property type="component" value="Unassembled WGS sequence"/>
</dbReference>
<reference evidence="11 12" key="1">
    <citation type="submission" date="2014-12" db="EMBL/GenBank/DDBJ databases">
        <title>Draft genome sequences of 10 type strains of Lactococcus.</title>
        <authorList>
            <person name="Sun Z."/>
            <person name="Zhong Z."/>
            <person name="Liu W."/>
            <person name="Zhang W."/>
            <person name="Zhang H."/>
        </authorList>
    </citation>
    <scope>NUCLEOTIDE SEQUENCE [LARGE SCALE GENOMIC DNA]</scope>
    <source>
        <strain evidence="11 12">DSM 20686</strain>
    </source>
</reference>
<keyword evidence="7" id="KW-0028">Amino-acid biosynthesis</keyword>
<evidence type="ECO:0000259" key="9">
    <source>
        <dbReference type="Pfam" id="PF01316"/>
    </source>
</evidence>
<dbReference type="PRINTS" id="PR01467">
    <property type="entry name" value="ARGREPRESSOR"/>
</dbReference>
<dbReference type="Gene3D" id="3.30.1360.40">
    <property type="match status" value="1"/>
</dbReference>
<keyword evidence="6 7" id="KW-0804">Transcription</keyword>
<feature type="domain" description="Arginine repressor C-terminal" evidence="10">
    <location>
        <begin position="87"/>
        <end position="152"/>
    </location>
</feature>
<dbReference type="GO" id="GO:1900079">
    <property type="term" value="P:regulation of arginine biosynthetic process"/>
    <property type="evidence" value="ECO:0007669"/>
    <property type="project" value="UniProtKB-UniRule"/>
</dbReference>
<dbReference type="GO" id="GO:0051259">
    <property type="term" value="P:protein complex oligomerization"/>
    <property type="evidence" value="ECO:0007669"/>
    <property type="project" value="InterPro"/>
</dbReference>
<dbReference type="PANTHER" id="PTHR34471">
    <property type="entry name" value="ARGININE REPRESSOR"/>
    <property type="match status" value="1"/>
</dbReference>
<dbReference type="GO" id="GO:0003700">
    <property type="term" value="F:DNA-binding transcription factor activity"/>
    <property type="evidence" value="ECO:0007669"/>
    <property type="project" value="UniProtKB-UniRule"/>
</dbReference>
<dbReference type="SUPFAM" id="SSF46785">
    <property type="entry name" value="Winged helix' DNA-binding domain"/>
    <property type="match status" value="1"/>
</dbReference>